<dbReference type="Proteomes" id="UP000700706">
    <property type="component" value="Unassembled WGS sequence"/>
</dbReference>
<feature type="coiled-coil region" evidence="2">
    <location>
        <begin position="254"/>
        <end position="281"/>
    </location>
</feature>
<feature type="coiled-coil region" evidence="2">
    <location>
        <begin position="169"/>
        <end position="217"/>
    </location>
</feature>
<evidence type="ECO:0000256" key="1">
    <source>
        <dbReference type="ARBA" id="ARBA00007189"/>
    </source>
</evidence>
<comment type="caution">
    <text evidence="3">The sequence shown here is derived from an EMBL/GenBank/DDBJ whole genome shotgun (WGS) entry which is preliminary data.</text>
</comment>
<evidence type="ECO:0000256" key="2">
    <source>
        <dbReference type="SAM" id="Coils"/>
    </source>
</evidence>
<dbReference type="AlphaFoldDB" id="A0A952FJ30"/>
<gene>
    <name evidence="3" type="ORF">JF625_12310</name>
</gene>
<evidence type="ECO:0000313" key="4">
    <source>
        <dbReference type="Proteomes" id="UP000700706"/>
    </source>
</evidence>
<accession>A0A952FJ30</accession>
<sequence length="414" mass="44676">MPMPAPVIIPRPPAARPEDLVLPAKGRDRIWELSPNLHCSVVGTCLSTGDLRQLFAKLNDPDAHTASDHALHGRAVRAAGQKEVAGKLLNKLLDKRHETAIKRFAKARNAAEVRALWQESLERGDIPGAYWAVLSHPATDRPLVQEVYGEVHMLSHLVGMSNRADIARLRHLEQELGGRDDRIARQEERLQQIGAEREALARRVAELEQAARRQAAAPALAVPVEDEALRRRVADEQARSALLAERLAAQDEAVARLTERAGQAEGRAAALQDEIAALEAALDEPAAEPAEATGPAPELRGRTLLYVGGRPSQIEQLRALTARFGGVLLSHDGGVEDNPTMLPGLVSQADVAFFPVDCVSHHAAGQVKRLCREADKPFVPLRTASLASFAAAVGTMGRAAAAEQGLPQPPERTN</sequence>
<dbReference type="Gene3D" id="1.10.287.1490">
    <property type="match status" value="1"/>
</dbReference>
<dbReference type="InterPro" id="IPR016772">
    <property type="entry name" value="UCP020408"/>
</dbReference>
<evidence type="ECO:0000313" key="3">
    <source>
        <dbReference type="EMBL" id="MBW8725922.1"/>
    </source>
</evidence>
<comment type="similarity">
    <text evidence="1">Belongs to the UPF0751 family.</text>
</comment>
<protein>
    <submittedName>
        <fullName evidence="3">DUF2325 domain-containing protein</fullName>
    </submittedName>
</protein>
<keyword evidence="2" id="KW-0175">Coiled coil</keyword>
<dbReference type="EMBL" id="JAEKLZ010000190">
    <property type="protein sequence ID" value="MBW8725922.1"/>
    <property type="molecule type" value="Genomic_DNA"/>
</dbReference>
<organism evidence="3 4">
    <name type="scientific">Inquilinus limosus</name>
    <dbReference type="NCBI Taxonomy" id="171674"/>
    <lineage>
        <taxon>Bacteria</taxon>
        <taxon>Pseudomonadati</taxon>
        <taxon>Pseudomonadota</taxon>
        <taxon>Alphaproteobacteria</taxon>
        <taxon>Rhodospirillales</taxon>
        <taxon>Rhodospirillaceae</taxon>
        <taxon>Inquilinus</taxon>
    </lineage>
</organism>
<proteinExistence type="inferred from homology"/>
<dbReference type="Pfam" id="PF10087">
    <property type="entry name" value="DUF2325"/>
    <property type="match status" value="1"/>
</dbReference>
<reference evidence="3" key="1">
    <citation type="submission" date="2020-06" db="EMBL/GenBank/DDBJ databases">
        <title>Stable isotope informed genome-resolved metagenomics uncovers potential trophic interactions in rhizosphere soil.</title>
        <authorList>
            <person name="Starr E.P."/>
            <person name="Shi S."/>
            <person name="Blazewicz S.J."/>
            <person name="Koch B.J."/>
            <person name="Probst A.J."/>
            <person name="Hungate B.A."/>
            <person name="Pett-Ridge J."/>
            <person name="Firestone M.K."/>
            <person name="Banfield J.F."/>
        </authorList>
    </citation>
    <scope>NUCLEOTIDE SEQUENCE</scope>
    <source>
        <strain evidence="3">YM_69_17</strain>
    </source>
</reference>
<name>A0A952FJ30_9PROT</name>